<keyword evidence="2" id="KW-1185">Reference proteome</keyword>
<protein>
    <submittedName>
        <fullName evidence="1">Uncharacterized protein</fullName>
    </submittedName>
</protein>
<gene>
    <name evidence="1" type="ORF">ATK23_2511</name>
</gene>
<sequence>MLYPSCFMHSAQRLAAAPRPAMPLLGSPAEFYANFGQPIYP</sequence>
<dbReference type="Proteomes" id="UP000229263">
    <property type="component" value="Unassembled WGS sequence"/>
</dbReference>
<evidence type="ECO:0000313" key="2">
    <source>
        <dbReference type="Proteomes" id="UP000229263"/>
    </source>
</evidence>
<accession>A0ABX4N1U8</accession>
<proteinExistence type="predicted"/>
<dbReference type="RefSeq" id="WP_255209580.1">
    <property type="nucleotide sequence ID" value="NZ_PGEY01000001.1"/>
</dbReference>
<reference evidence="1 2" key="1">
    <citation type="submission" date="2017-11" db="EMBL/GenBank/DDBJ databases">
        <title>Sequencing the genomes of 1000 actinobacteria strains.</title>
        <authorList>
            <person name="Klenk H.-P."/>
        </authorList>
    </citation>
    <scope>NUCLEOTIDE SEQUENCE [LARGE SCALE GENOMIC DNA]</scope>
    <source>
        <strain evidence="1 2">DSM 12798</strain>
    </source>
</reference>
<comment type="caution">
    <text evidence="1">The sequence shown here is derived from an EMBL/GenBank/DDBJ whole genome shotgun (WGS) entry which is preliminary data.</text>
</comment>
<dbReference type="EMBL" id="PGEY01000001">
    <property type="protein sequence ID" value="PJJ45248.1"/>
    <property type="molecule type" value="Genomic_DNA"/>
</dbReference>
<name>A0ABX4N1U8_9MICC</name>
<organism evidence="1 2">
    <name type="scientific">Glutamicibacter mysorens</name>
    <dbReference type="NCBI Taxonomy" id="257984"/>
    <lineage>
        <taxon>Bacteria</taxon>
        <taxon>Bacillati</taxon>
        <taxon>Actinomycetota</taxon>
        <taxon>Actinomycetes</taxon>
        <taxon>Micrococcales</taxon>
        <taxon>Micrococcaceae</taxon>
        <taxon>Glutamicibacter</taxon>
    </lineage>
</organism>
<evidence type="ECO:0000313" key="1">
    <source>
        <dbReference type="EMBL" id="PJJ45248.1"/>
    </source>
</evidence>